<feature type="compositionally biased region" description="Acidic residues" evidence="2">
    <location>
        <begin position="227"/>
        <end position="245"/>
    </location>
</feature>
<sequence>MKEFDSAWYDATNNVVVKHADARKQLFEELLWEHRDLAEAHSHCQVVPEASLEALKAQVTKLQGEKEQLLKEHNEALEAQKTALGELKEQAIQAALRHEQALRTPGAEARRRAFPGISGLCREEGVWPEEELPENITLTPTGSRMPGTGSREWQCSAARAGADTALRSACSWYPARIWMLSRRTRRCSYGHGSGAAAKRQDRAYRLAEYAEVRTFIPPPPGVKDYLSDEEEEDEGDEDEAAEDVPPEAPGRRCSPKMPRPVPLHPTPALMTFYQMFACDLSWPCLPQKQCLLNSAPVCRGL</sequence>
<feature type="region of interest" description="Disordered" evidence="2">
    <location>
        <begin position="217"/>
        <end position="260"/>
    </location>
</feature>
<keyword evidence="4" id="KW-1185">Reference proteome</keyword>
<organism evidence="3 4">
    <name type="scientific">Lolium multiflorum</name>
    <name type="common">Italian ryegrass</name>
    <name type="synonym">Lolium perenne subsp. multiflorum</name>
    <dbReference type="NCBI Taxonomy" id="4521"/>
    <lineage>
        <taxon>Eukaryota</taxon>
        <taxon>Viridiplantae</taxon>
        <taxon>Streptophyta</taxon>
        <taxon>Embryophyta</taxon>
        <taxon>Tracheophyta</taxon>
        <taxon>Spermatophyta</taxon>
        <taxon>Magnoliopsida</taxon>
        <taxon>Liliopsida</taxon>
        <taxon>Poales</taxon>
        <taxon>Poaceae</taxon>
        <taxon>BOP clade</taxon>
        <taxon>Pooideae</taxon>
        <taxon>Poodae</taxon>
        <taxon>Poeae</taxon>
        <taxon>Poeae Chloroplast Group 2 (Poeae type)</taxon>
        <taxon>Loliodinae</taxon>
        <taxon>Loliinae</taxon>
        <taxon>Lolium</taxon>
    </lineage>
</organism>
<proteinExistence type="predicted"/>
<evidence type="ECO:0000313" key="4">
    <source>
        <dbReference type="Proteomes" id="UP001231189"/>
    </source>
</evidence>
<dbReference type="AlphaFoldDB" id="A0AAD8U2Q2"/>
<comment type="caution">
    <text evidence="3">The sequence shown here is derived from an EMBL/GenBank/DDBJ whole genome shotgun (WGS) entry which is preliminary data.</text>
</comment>
<evidence type="ECO:0000313" key="3">
    <source>
        <dbReference type="EMBL" id="KAK1697582.1"/>
    </source>
</evidence>
<dbReference type="Proteomes" id="UP001231189">
    <property type="component" value="Unassembled WGS sequence"/>
</dbReference>
<evidence type="ECO:0000256" key="2">
    <source>
        <dbReference type="SAM" id="MobiDB-lite"/>
    </source>
</evidence>
<gene>
    <name evidence="3" type="ORF">QYE76_014279</name>
</gene>
<evidence type="ECO:0000256" key="1">
    <source>
        <dbReference type="SAM" id="Coils"/>
    </source>
</evidence>
<keyword evidence="1" id="KW-0175">Coiled coil</keyword>
<feature type="coiled-coil region" evidence="1">
    <location>
        <begin position="52"/>
        <end position="94"/>
    </location>
</feature>
<reference evidence="3" key="1">
    <citation type="submission" date="2023-07" db="EMBL/GenBank/DDBJ databases">
        <title>A chromosome-level genome assembly of Lolium multiflorum.</title>
        <authorList>
            <person name="Chen Y."/>
            <person name="Copetti D."/>
            <person name="Kolliker R."/>
            <person name="Studer B."/>
        </authorList>
    </citation>
    <scope>NUCLEOTIDE SEQUENCE</scope>
    <source>
        <strain evidence="3">02402/16</strain>
        <tissue evidence="3">Leaf</tissue>
    </source>
</reference>
<protein>
    <submittedName>
        <fullName evidence="3">Uncharacterized protein</fullName>
    </submittedName>
</protein>
<name>A0AAD8U2Q2_LOLMU</name>
<accession>A0AAD8U2Q2</accession>
<dbReference type="EMBL" id="JAUUTY010000001">
    <property type="protein sequence ID" value="KAK1697582.1"/>
    <property type="molecule type" value="Genomic_DNA"/>
</dbReference>